<dbReference type="Pfam" id="PF07715">
    <property type="entry name" value="Plug"/>
    <property type="match status" value="1"/>
</dbReference>
<name>A0A5C6XAH9_9DELT</name>
<evidence type="ECO:0000313" key="15">
    <source>
        <dbReference type="EMBL" id="TXD36683.1"/>
    </source>
</evidence>
<keyword evidence="3 10" id="KW-1134">Transmembrane beta strand</keyword>
<dbReference type="Gene3D" id="2.170.130.10">
    <property type="entry name" value="TonB-dependent receptor, plug domain"/>
    <property type="match status" value="1"/>
</dbReference>
<evidence type="ECO:0000256" key="1">
    <source>
        <dbReference type="ARBA" id="ARBA00004571"/>
    </source>
</evidence>
<dbReference type="GO" id="GO:0044718">
    <property type="term" value="P:siderophore transmembrane transport"/>
    <property type="evidence" value="ECO:0007669"/>
    <property type="project" value="TreeGrafter"/>
</dbReference>
<reference evidence="15 16" key="1">
    <citation type="submission" date="2019-08" db="EMBL/GenBank/DDBJ databases">
        <title>Bradymonadales sp. TMQ4.</title>
        <authorList>
            <person name="Liang Q."/>
        </authorList>
    </citation>
    <scope>NUCLEOTIDE SEQUENCE [LARGE SCALE GENOMIC DNA]</scope>
    <source>
        <strain evidence="15 16">TMQ4</strain>
    </source>
</reference>
<evidence type="ECO:0000256" key="11">
    <source>
        <dbReference type="RuleBase" id="RU003357"/>
    </source>
</evidence>
<evidence type="ECO:0000256" key="2">
    <source>
        <dbReference type="ARBA" id="ARBA00022448"/>
    </source>
</evidence>
<dbReference type="Proteomes" id="UP000321412">
    <property type="component" value="Unassembled WGS sequence"/>
</dbReference>
<dbReference type="PROSITE" id="PS52016">
    <property type="entry name" value="TONB_DEPENDENT_REC_3"/>
    <property type="match status" value="1"/>
</dbReference>
<dbReference type="GO" id="GO:0009279">
    <property type="term" value="C:cell outer membrane"/>
    <property type="evidence" value="ECO:0007669"/>
    <property type="project" value="UniProtKB-SubCell"/>
</dbReference>
<gene>
    <name evidence="15" type="ORF">FRC98_12705</name>
</gene>
<comment type="subcellular location">
    <subcellularLocation>
        <location evidence="1 10">Cell outer membrane</location>
        <topology evidence="1 10">Multi-pass membrane protein</topology>
    </subcellularLocation>
</comment>
<evidence type="ECO:0000256" key="10">
    <source>
        <dbReference type="PROSITE-ProRule" id="PRU01360"/>
    </source>
</evidence>
<keyword evidence="8 15" id="KW-0675">Receptor</keyword>
<keyword evidence="9 10" id="KW-0998">Cell outer membrane</keyword>
<dbReference type="PANTHER" id="PTHR30069">
    <property type="entry name" value="TONB-DEPENDENT OUTER MEMBRANE RECEPTOR"/>
    <property type="match status" value="1"/>
</dbReference>
<comment type="caution">
    <text evidence="15">The sequence shown here is derived from an EMBL/GenBank/DDBJ whole genome shotgun (WGS) entry which is preliminary data.</text>
</comment>
<evidence type="ECO:0000256" key="4">
    <source>
        <dbReference type="ARBA" id="ARBA00022692"/>
    </source>
</evidence>
<evidence type="ECO:0000259" key="14">
    <source>
        <dbReference type="Pfam" id="PF07715"/>
    </source>
</evidence>
<comment type="similarity">
    <text evidence="10 11">Belongs to the TonB-dependent receptor family.</text>
</comment>
<evidence type="ECO:0000256" key="6">
    <source>
        <dbReference type="ARBA" id="ARBA00023077"/>
    </source>
</evidence>
<dbReference type="InterPro" id="IPR012910">
    <property type="entry name" value="Plug_dom"/>
</dbReference>
<dbReference type="AlphaFoldDB" id="A0A5C6XAH9"/>
<dbReference type="Pfam" id="PF00593">
    <property type="entry name" value="TonB_dep_Rec_b-barrel"/>
    <property type="match status" value="1"/>
</dbReference>
<keyword evidence="5" id="KW-0732">Signal</keyword>
<dbReference type="InterPro" id="IPR037066">
    <property type="entry name" value="Plug_dom_sf"/>
</dbReference>
<evidence type="ECO:0000256" key="12">
    <source>
        <dbReference type="SAM" id="MobiDB-lite"/>
    </source>
</evidence>
<keyword evidence="4 10" id="KW-0812">Transmembrane</keyword>
<evidence type="ECO:0000256" key="5">
    <source>
        <dbReference type="ARBA" id="ARBA00022729"/>
    </source>
</evidence>
<feature type="domain" description="TonB-dependent receptor-like beta-barrel" evidence="13">
    <location>
        <begin position="291"/>
        <end position="691"/>
    </location>
</feature>
<dbReference type="GO" id="GO:0015344">
    <property type="term" value="F:siderophore uptake transmembrane transporter activity"/>
    <property type="evidence" value="ECO:0007669"/>
    <property type="project" value="TreeGrafter"/>
</dbReference>
<proteinExistence type="inferred from homology"/>
<dbReference type="EMBL" id="VOSM01000005">
    <property type="protein sequence ID" value="TXD36683.1"/>
    <property type="molecule type" value="Genomic_DNA"/>
</dbReference>
<sequence length="721" mass="76444">MMLDFRTAPGGLVRVVRALAWCAGVGVCVCAAGEAAAGEAERLFEEVASAGDLEGVETIGVLASSAGASSEREGRGEEGAGDEVDEKTLRGRTVVGDRSAREDARHPSGFVTRVRLGESVAAEETLGESLAQVEGVQLSRASSPGQPAYVSVRGGSPRQLVVYLDGLRLSSPAGLGFDVGQLGVGGLASADVFRGGAAVVHGAGALTGSVQLNPRVPTHGVRASARLSAGSFGSAGAQAALGVAGQRAGLRLHAGVRRSEGDFGFVDNQGVLQARRNNDHRRFGGGGTGVLKVGEGGELRLTTLVEEGAGGSAGPSEFQRSFELARVDDHRRLASLRYTFEGERWQAHADLGAQDRAYRYENARGHMTLEHVEAYSRQQTVAATGGARLFAGAHLLNLTGELRAERYEAADGASTLGAQRLNAALALSEEWLLAGDALSLVGALRGEVLREQVSDLSMDSRVYVPLVPAIGAIWRAHPRLEARANLAKTFRSPHFDELYLSTEAVRGNPDLLPEEAVVADAGLRLRLGPEANPQALELGAAYFHNEIGQMILFLPISAYVYQAQNLSGARAHGLEATLGWAPFERLRLDGSYTLTRAYLTIDQGGSPAQLPHQPRHRAFLRATLDLGGLLPAETFQTFLKDARLQATARYRSRVQLDNFGSLQSPGALRLDLGGRASLGGGLRLGLEVQNLLNDQRAQDFLQRPLPGRAIFVSLELLAEDF</sequence>
<feature type="region of interest" description="Disordered" evidence="12">
    <location>
        <begin position="64"/>
        <end position="88"/>
    </location>
</feature>
<accession>A0A5C6XAH9</accession>
<evidence type="ECO:0000313" key="16">
    <source>
        <dbReference type="Proteomes" id="UP000321412"/>
    </source>
</evidence>
<dbReference type="InterPro" id="IPR000531">
    <property type="entry name" value="Beta-barrel_TonB"/>
</dbReference>
<evidence type="ECO:0000256" key="8">
    <source>
        <dbReference type="ARBA" id="ARBA00023170"/>
    </source>
</evidence>
<dbReference type="OrthoDB" id="338230at2"/>
<dbReference type="PANTHER" id="PTHR30069:SF29">
    <property type="entry name" value="HEMOGLOBIN AND HEMOGLOBIN-HAPTOGLOBIN-BINDING PROTEIN 1-RELATED"/>
    <property type="match status" value="1"/>
</dbReference>
<evidence type="ECO:0000259" key="13">
    <source>
        <dbReference type="Pfam" id="PF00593"/>
    </source>
</evidence>
<keyword evidence="6 11" id="KW-0798">TonB box</keyword>
<dbReference type="RefSeq" id="WP_146981811.1">
    <property type="nucleotide sequence ID" value="NZ_VOSM01000005.1"/>
</dbReference>
<keyword evidence="16" id="KW-1185">Reference proteome</keyword>
<evidence type="ECO:0000256" key="7">
    <source>
        <dbReference type="ARBA" id="ARBA00023136"/>
    </source>
</evidence>
<evidence type="ECO:0000256" key="9">
    <source>
        <dbReference type="ARBA" id="ARBA00023237"/>
    </source>
</evidence>
<feature type="domain" description="TonB-dependent receptor plug" evidence="14">
    <location>
        <begin position="123"/>
        <end position="208"/>
    </location>
</feature>
<dbReference type="InterPro" id="IPR039426">
    <property type="entry name" value="TonB-dep_rcpt-like"/>
</dbReference>
<evidence type="ECO:0000256" key="3">
    <source>
        <dbReference type="ARBA" id="ARBA00022452"/>
    </source>
</evidence>
<protein>
    <submittedName>
        <fullName evidence="15">TonB-dependent receptor</fullName>
    </submittedName>
</protein>
<dbReference type="SUPFAM" id="SSF56935">
    <property type="entry name" value="Porins"/>
    <property type="match status" value="1"/>
</dbReference>
<organism evidence="15 16">
    <name type="scientific">Lujinxingia vulgaris</name>
    <dbReference type="NCBI Taxonomy" id="2600176"/>
    <lineage>
        <taxon>Bacteria</taxon>
        <taxon>Deltaproteobacteria</taxon>
        <taxon>Bradymonadales</taxon>
        <taxon>Lujinxingiaceae</taxon>
        <taxon>Lujinxingia</taxon>
    </lineage>
</organism>
<keyword evidence="7 10" id="KW-0472">Membrane</keyword>
<dbReference type="Gene3D" id="2.40.170.20">
    <property type="entry name" value="TonB-dependent receptor, beta-barrel domain"/>
    <property type="match status" value="1"/>
</dbReference>
<dbReference type="InterPro" id="IPR036942">
    <property type="entry name" value="Beta-barrel_TonB_sf"/>
</dbReference>
<keyword evidence="2 10" id="KW-0813">Transport</keyword>